<gene>
    <name evidence="1" type="ordered locus">slr7081</name>
</gene>
<proteinExistence type="predicted"/>
<dbReference type="Gene3D" id="3.40.50.300">
    <property type="entry name" value="P-loop containing nucleotide triphosphate hydrolases"/>
    <property type="match status" value="1"/>
</dbReference>
<keyword evidence="2" id="KW-1185">Reference proteome</keyword>
<dbReference type="InterPro" id="IPR027417">
    <property type="entry name" value="P-loop_NTPase"/>
</dbReference>
<dbReference type="InParanoid" id="Q6ZEB7"/>
<sequence>MVSIHITRHAIQQLRKLRSAMNNRVIPDIFEQLSLGMNAGNHILRHSQCTEYRKRRLEGGGYLRLFFDDHSPSHYKVIAAVLRDDDTYKREFDDLPRDPCYGWNGETGWEWDWYINEGYLYSAQPSDQQIRDTNEAVKTDNYHRNDGNNHPDYHRVPYHSTIDQSAPGTGKTLNAAEKACELAYVGQNVVFLLPEALIDQQVTKYRCIRQSLQEPAGENLFIGTFHQWLAKAFPQLPFQVASPAKELQVLQEIAQQHRHWQTSGRDPITYRDVLLYQLYVINKNCREDDVFWDNKPRIEELRDIRPQWWQGAWTQEELCRRDYTLQVLQYFQQNPPAPPTPSWGTSIIIDEAQDYLVEEIEIIKHLCHHWQTEAKHPVNLWLLGDINQRIAPVDFTWGGLQLNKTRELQWDNYRTTESILTLANRFQARADASKPADAKWLPKPTDPKFCFEKPGDAVKLLV</sequence>
<evidence type="ECO:0008006" key="3">
    <source>
        <dbReference type="Google" id="ProtNLM"/>
    </source>
</evidence>
<protein>
    <recommendedName>
        <fullName evidence="3">DNA helicase</fullName>
    </recommendedName>
</protein>
<dbReference type="Proteomes" id="UP000001425">
    <property type="component" value="Plasmid pSYSA"/>
</dbReference>
<dbReference type="EMBL" id="AP004311">
    <property type="protein sequence ID" value="BAD01983.1"/>
    <property type="molecule type" value="Genomic_DNA"/>
</dbReference>
<evidence type="ECO:0000313" key="1">
    <source>
        <dbReference type="EMBL" id="BAD01983.1"/>
    </source>
</evidence>
<evidence type="ECO:0000313" key="2">
    <source>
        <dbReference type="Proteomes" id="UP000001425"/>
    </source>
</evidence>
<dbReference type="SUPFAM" id="SSF52540">
    <property type="entry name" value="P-loop containing nucleoside triphosphate hydrolases"/>
    <property type="match status" value="1"/>
</dbReference>
<accession>Q6ZEB7</accession>
<reference evidence="1 2" key="1">
    <citation type="journal article" date="2003" name="DNA Res.">
        <title>Structural analysis of four large plasmids harboring in a unicellular cyanobacterium, Synechocystis sp. PCC 6803.</title>
        <authorList>
            <person name="Kaneko T."/>
            <person name="Nakamura Y."/>
            <person name="Sasamoto S."/>
            <person name="Watanabe A."/>
            <person name="Kohara M."/>
            <person name="Matsumoto M."/>
            <person name="Shimpo S."/>
            <person name="Yamada M."/>
            <person name="Tabata S."/>
        </authorList>
    </citation>
    <scope>NUCLEOTIDE SEQUENCE [LARGE SCALE GENOMIC DNA]</scope>
    <source>
        <strain evidence="2">ATCC 27184 / PCC 6803 / Kazusa</strain>
    </source>
</reference>
<keyword evidence="1" id="KW-0614">Plasmid</keyword>
<geneLocation type="plasmid" evidence="1 2">
    <name>pSYSA</name>
</geneLocation>
<dbReference type="KEGG" id="syn:slr7081"/>
<name>Q6ZEB7_SYNY3</name>
<organism evidence="1 2">
    <name type="scientific">Synechocystis sp. (strain ATCC 27184 / PCC 6803 / Kazusa)</name>
    <dbReference type="NCBI Taxonomy" id="1111708"/>
    <lineage>
        <taxon>Bacteria</taxon>
        <taxon>Bacillati</taxon>
        <taxon>Cyanobacteriota</taxon>
        <taxon>Cyanophyceae</taxon>
        <taxon>Synechococcales</taxon>
        <taxon>Merismopediaceae</taxon>
        <taxon>Synechocystis</taxon>
    </lineage>
</organism>
<dbReference type="AlphaFoldDB" id="Q6ZEB7"/>
<dbReference type="EnsemblBacteria" id="BAD01983">
    <property type="protein sequence ID" value="BAD01983"/>
    <property type="gene ID" value="BAD01983"/>
</dbReference>